<feature type="binding site" evidence="6">
    <location>
        <position position="155"/>
    </location>
    <ligand>
        <name>FMN</name>
        <dbReference type="ChEBI" id="CHEBI:58210"/>
    </ligand>
</feature>
<evidence type="ECO:0000313" key="9">
    <source>
        <dbReference type="Proteomes" id="UP000324536"/>
    </source>
</evidence>
<keyword evidence="1 6" id="KW-0285">Flavoprotein</keyword>
<evidence type="ECO:0000256" key="2">
    <source>
        <dbReference type="ARBA" id="ARBA00022643"/>
    </source>
</evidence>
<gene>
    <name evidence="8" type="ORF">FLP30_02725</name>
</gene>
<evidence type="ECO:0000256" key="1">
    <source>
        <dbReference type="ARBA" id="ARBA00022630"/>
    </source>
</evidence>
<dbReference type="Gene3D" id="3.20.20.30">
    <property type="entry name" value="Luciferase-like domain"/>
    <property type="match status" value="1"/>
</dbReference>
<feature type="binding site" evidence="6">
    <location>
        <position position="59"/>
    </location>
    <ligand>
        <name>FMN</name>
        <dbReference type="ChEBI" id="CHEBI:58210"/>
    </ligand>
</feature>
<dbReference type="NCBIfam" id="TIGR03860">
    <property type="entry name" value="FMN_nitrolo"/>
    <property type="match status" value="1"/>
</dbReference>
<dbReference type="Proteomes" id="UP000324536">
    <property type="component" value="Chromosome"/>
</dbReference>
<dbReference type="CDD" id="cd01095">
    <property type="entry name" value="Nitrilotriacetate_monoxgenase"/>
    <property type="match status" value="1"/>
</dbReference>
<dbReference type="RefSeq" id="WP_149278485.1">
    <property type="nucleotide sequence ID" value="NZ_CP043506.1"/>
</dbReference>
<sequence>MSKRPGHLNLLAMLNNGGHHLAAWKHPKGRAGAGLDIKQYIHYAQVAEKGLLDGLFIADVAALWGKDLEALSRTSRGEHYEPLTLLSLLAGVTEHIGLIGTATTSYNEPYHIARKFASLDHLSGGRAGWNVVTSVVGDESRNFGREEHFSHSGRYERAEEFVDVVRKLWNSWEEGAVTLDADHGRYFDPTKVHAIDHVGAHFSVRGPLNISRTPQGEPVLVQAGASASGKRLAARIAEIIFAPHDDISAAQAYYAEVKAAAAAFGRPAHAIRILPGITPVVGKTRQDAQDFFDQLQELLDPVVGLRLLADTLGDDLDLSGYDPDGPLPPIPAGNKGSRRDFAVALAEQKHLSIRQLYQHLAERNAVIGTAADIADRFEDWYDSEAADGFNLFFPHDPGGIEDFVSLVVPELQRRGRFRKAYDSTTLRGHFGLDTPYSAGVQVAS</sequence>
<evidence type="ECO:0000313" key="8">
    <source>
        <dbReference type="EMBL" id="QEO16805.1"/>
    </source>
</evidence>
<dbReference type="PANTHER" id="PTHR30011:SF16">
    <property type="entry name" value="C2H2 FINGER DOMAIN TRANSCRIPTION FACTOR (EUROFUNG)-RELATED"/>
    <property type="match status" value="1"/>
</dbReference>
<keyword evidence="9" id="KW-1185">Reference proteome</keyword>
<evidence type="ECO:0000256" key="3">
    <source>
        <dbReference type="ARBA" id="ARBA00023002"/>
    </source>
</evidence>
<protein>
    <submittedName>
        <fullName evidence="8">LLM class flavin-dependent oxidoreductase</fullName>
    </submittedName>
</protein>
<dbReference type="AlphaFoldDB" id="A0A5C1YMV5"/>
<keyword evidence="2 6" id="KW-0288">FMN</keyword>
<dbReference type="InterPro" id="IPR011251">
    <property type="entry name" value="Luciferase-like_dom"/>
</dbReference>
<keyword evidence="3" id="KW-0560">Oxidoreductase</keyword>
<dbReference type="PANTHER" id="PTHR30011">
    <property type="entry name" value="ALKANESULFONATE MONOOXYGENASE-RELATED"/>
    <property type="match status" value="1"/>
</dbReference>
<dbReference type="Pfam" id="PF00296">
    <property type="entry name" value="Bac_luciferase"/>
    <property type="match status" value="1"/>
</dbReference>
<evidence type="ECO:0000256" key="5">
    <source>
        <dbReference type="ARBA" id="ARBA00033748"/>
    </source>
</evidence>
<dbReference type="KEGG" id="acek:FLP30_02725"/>
<dbReference type="EMBL" id="CP043506">
    <property type="protein sequence ID" value="QEO16805.1"/>
    <property type="molecule type" value="Genomic_DNA"/>
</dbReference>
<dbReference type="GO" id="GO:0004497">
    <property type="term" value="F:monooxygenase activity"/>
    <property type="evidence" value="ECO:0007669"/>
    <property type="project" value="UniProtKB-KW"/>
</dbReference>
<comment type="similarity">
    <text evidence="5">Belongs to the NtaA/SnaA/DszA monooxygenase family.</text>
</comment>
<feature type="domain" description="Luciferase-like" evidence="7">
    <location>
        <begin position="25"/>
        <end position="383"/>
    </location>
</feature>
<dbReference type="InterPro" id="IPR016215">
    <property type="entry name" value="NTA_MOA"/>
</dbReference>
<dbReference type="InterPro" id="IPR051260">
    <property type="entry name" value="Diverse_substr_monoxygenases"/>
</dbReference>
<accession>A0A5C1YMV5</accession>
<dbReference type="PIRSF" id="PIRSF000337">
    <property type="entry name" value="NTA_MOA"/>
    <property type="match status" value="1"/>
</dbReference>
<organism evidence="8 9">
    <name type="scientific">Acetobacter vaccinii</name>
    <dbReference type="NCBI Taxonomy" id="2592655"/>
    <lineage>
        <taxon>Bacteria</taxon>
        <taxon>Pseudomonadati</taxon>
        <taxon>Pseudomonadota</taxon>
        <taxon>Alphaproteobacteria</taxon>
        <taxon>Acetobacterales</taxon>
        <taxon>Acetobacteraceae</taxon>
        <taxon>Acetobacter</taxon>
    </lineage>
</organism>
<feature type="binding site" evidence="6">
    <location>
        <position position="226"/>
    </location>
    <ligand>
        <name>FMN</name>
        <dbReference type="ChEBI" id="CHEBI:58210"/>
    </ligand>
</feature>
<evidence type="ECO:0000256" key="4">
    <source>
        <dbReference type="ARBA" id="ARBA00023033"/>
    </source>
</evidence>
<evidence type="ECO:0000256" key="6">
    <source>
        <dbReference type="PIRSR" id="PIRSR000337-1"/>
    </source>
</evidence>
<dbReference type="OrthoDB" id="6752030at2"/>
<dbReference type="GO" id="GO:0016705">
    <property type="term" value="F:oxidoreductase activity, acting on paired donors, with incorporation or reduction of molecular oxygen"/>
    <property type="evidence" value="ECO:0007669"/>
    <property type="project" value="InterPro"/>
</dbReference>
<feature type="binding site" evidence="6">
    <location>
        <position position="151"/>
    </location>
    <ligand>
        <name>FMN</name>
        <dbReference type="ChEBI" id="CHEBI:58210"/>
    </ligand>
</feature>
<dbReference type="SUPFAM" id="SSF51679">
    <property type="entry name" value="Bacterial luciferase-like"/>
    <property type="match status" value="1"/>
</dbReference>
<evidence type="ECO:0000259" key="7">
    <source>
        <dbReference type="Pfam" id="PF00296"/>
    </source>
</evidence>
<dbReference type="InterPro" id="IPR036661">
    <property type="entry name" value="Luciferase-like_sf"/>
</dbReference>
<feature type="binding site" evidence="6">
    <location>
        <position position="101"/>
    </location>
    <ligand>
        <name>FMN</name>
        <dbReference type="ChEBI" id="CHEBI:58210"/>
    </ligand>
</feature>
<reference evidence="8 9" key="1">
    <citation type="submission" date="2019-09" db="EMBL/GenBank/DDBJ databases">
        <title>Genome sequencing of strain KACC 21233.</title>
        <authorList>
            <person name="Heo J."/>
            <person name="Kim S.-J."/>
            <person name="Kim J.-S."/>
            <person name="Hong S.-B."/>
            <person name="Kwon S.-W."/>
        </authorList>
    </citation>
    <scope>NUCLEOTIDE SEQUENCE [LARGE SCALE GENOMIC DNA]</scope>
    <source>
        <strain evidence="8 9">KACC 21233</strain>
    </source>
</reference>
<name>A0A5C1YMV5_9PROT</name>
<keyword evidence="4" id="KW-0503">Monooxygenase</keyword>
<proteinExistence type="inferred from homology"/>